<organism evidence="9 10">
    <name type="scientific">Agromyces larvae</name>
    <dbReference type="NCBI Taxonomy" id="2929802"/>
    <lineage>
        <taxon>Bacteria</taxon>
        <taxon>Bacillati</taxon>
        <taxon>Actinomycetota</taxon>
        <taxon>Actinomycetes</taxon>
        <taxon>Micrococcales</taxon>
        <taxon>Microbacteriaceae</taxon>
        <taxon>Agromyces</taxon>
    </lineage>
</organism>
<proteinExistence type="predicted"/>
<dbReference type="Pfam" id="PF01292">
    <property type="entry name" value="Ni_hydr_CYTB"/>
    <property type="match status" value="1"/>
</dbReference>
<evidence type="ECO:0000256" key="6">
    <source>
        <dbReference type="SAM" id="MobiDB-lite"/>
    </source>
</evidence>
<feature type="transmembrane region" description="Helical" evidence="7">
    <location>
        <begin position="317"/>
        <end position="338"/>
    </location>
</feature>
<reference evidence="9 10" key="1">
    <citation type="submission" date="2022-03" db="EMBL/GenBank/DDBJ databases">
        <title>Mucilaginibacter sp. isolated from the gut of Protaetia brevitarsis seulensis larvae.</title>
        <authorList>
            <person name="Won M."/>
            <person name="Kim S.-J."/>
            <person name="Kwon S.-W."/>
        </authorList>
    </citation>
    <scope>NUCLEOTIDE SEQUENCE [LARGE SCALE GENOMIC DNA]</scope>
    <source>
        <strain evidence="9 10">CFWR-12</strain>
    </source>
</reference>
<evidence type="ECO:0000256" key="2">
    <source>
        <dbReference type="ARBA" id="ARBA00022475"/>
    </source>
</evidence>
<dbReference type="Gene3D" id="1.20.950.20">
    <property type="entry name" value="Transmembrane di-heme cytochromes, Chain C"/>
    <property type="match status" value="1"/>
</dbReference>
<feature type="transmembrane region" description="Helical" evidence="7">
    <location>
        <begin position="153"/>
        <end position="172"/>
    </location>
</feature>
<dbReference type="EMBL" id="CP094528">
    <property type="protein sequence ID" value="UOE43071.1"/>
    <property type="molecule type" value="Genomic_DNA"/>
</dbReference>
<feature type="transmembrane region" description="Helical" evidence="7">
    <location>
        <begin position="210"/>
        <end position="230"/>
    </location>
</feature>
<keyword evidence="10" id="KW-1185">Reference proteome</keyword>
<dbReference type="RefSeq" id="WP_243554038.1">
    <property type="nucleotide sequence ID" value="NZ_CP094528.1"/>
</dbReference>
<feature type="compositionally biased region" description="Low complexity" evidence="6">
    <location>
        <begin position="43"/>
        <end position="86"/>
    </location>
</feature>
<dbReference type="SUPFAM" id="SSF81342">
    <property type="entry name" value="Transmembrane di-heme cytochromes"/>
    <property type="match status" value="1"/>
</dbReference>
<evidence type="ECO:0000256" key="5">
    <source>
        <dbReference type="ARBA" id="ARBA00023136"/>
    </source>
</evidence>
<feature type="transmembrane region" description="Helical" evidence="7">
    <location>
        <begin position="101"/>
        <end position="127"/>
    </location>
</feature>
<feature type="region of interest" description="Disordered" evidence="6">
    <location>
        <begin position="1"/>
        <end position="93"/>
    </location>
</feature>
<comment type="subcellular location">
    <subcellularLocation>
        <location evidence="1">Cell membrane</location>
        <topology evidence="1">Multi-pass membrane protein</topology>
    </subcellularLocation>
</comment>
<feature type="domain" description="Cytochrome b561 bacterial/Ni-hydrogenase" evidence="8">
    <location>
        <begin position="159"/>
        <end position="339"/>
    </location>
</feature>
<keyword evidence="4 7" id="KW-1133">Transmembrane helix</keyword>
<keyword evidence="5 7" id="KW-0472">Membrane</keyword>
<feature type="transmembrane region" description="Helical" evidence="7">
    <location>
        <begin position="270"/>
        <end position="288"/>
    </location>
</feature>
<keyword evidence="2" id="KW-1003">Cell membrane</keyword>
<name>A0ABY4BV37_9MICO</name>
<feature type="transmembrane region" description="Helical" evidence="7">
    <location>
        <begin position="363"/>
        <end position="384"/>
    </location>
</feature>
<evidence type="ECO:0000259" key="8">
    <source>
        <dbReference type="Pfam" id="PF01292"/>
    </source>
</evidence>
<gene>
    <name evidence="9" type="ORF">MTO99_12830</name>
</gene>
<dbReference type="InterPro" id="IPR011577">
    <property type="entry name" value="Cyt_b561_bac/Ni-Hgenase"/>
</dbReference>
<keyword evidence="3 7" id="KW-0812">Transmembrane</keyword>
<evidence type="ECO:0000313" key="9">
    <source>
        <dbReference type="EMBL" id="UOE43071.1"/>
    </source>
</evidence>
<protein>
    <submittedName>
        <fullName evidence="9">Cytochrome b/b6 domain-containing protein</fullName>
    </submittedName>
</protein>
<evidence type="ECO:0000256" key="4">
    <source>
        <dbReference type="ARBA" id="ARBA00022989"/>
    </source>
</evidence>
<evidence type="ECO:0000256" key="7">
    <source>
        <dbReference type="SAM" id="Phobius"/>
    </source>
</evidence>
<evidence type="ECO:0000313" key="10">
    <source>
        <dbReference type="Proteomes" id="UP000832097"/>
    </source>
</evidence>
<evidence type="ECO:0000256" key="3">
    <source>
        <dbReference type="ARBA" id="ARBA00022692"/>
    </source>
</evidence>
<dbReference type="InterPro" id="IPR016174">
    <property type="entry name" value="Di-haem_cyt_TM"/>
</dbReference>
<accession>A0ABY4BV37</accession>
<sequence length="398" mass="42945">MAGTVALRRGLPRVAGGEPWPPAGLAPERAGAPIVAEAADVKPVASAEPEASAESEASAEPVASAEASVAPEPSARASEARSTAPSAPEPVRHGPFTTRQWVGATAVGLVGVLVVAALVVLGTRWLLDLPAMRDFLVAYPGEYRLPDAAPVGIPAWLGWQHFFNVFLMALIVKSGLQVRTERRPKALWAPKRDPKAKIGLPAWFHQSLDVFWLANGVLFVVLLAATGQWMRIVPTSWEVFPNALSAALQYASLDWPTENGWVNYNSLQQLAYFATVFLAAPLAAITGYRMSMWWPKRQGGLARVIPMEWARRVHFPVMLYFVAFTVVHVLLVFATGALRNLNHMYAARGSADPTASADDWTGFWFFAASLVVIVGAVVAARPLVLAPIARLFGTVTAR</sequence>
<dbReference type="Proteomes" id="UP000832097">
    <property type="component" value="Chromosome"/>
</dbReference>
<evidence type="ECO:0000256" key="1">
    <source>
        <dbReference type="ARBA" id="ARBA00004651"/>
    </source>
</evidence>